<dbReference type="RefSeq" id="WP_374050171.1">
    <property type="nucleotide sequence ID" value="NZ_BAABFE010000010.1"/>
</dbReference>
<keyword evidence="5 6" id="KW-0472">Membrane</keyword>
<reference evidence="7 8" key="1">
    <citation type="submission" date="2020-08" db="EMBL/GenBank/DDBJ databases">
        <title>Sequencing the genomes of 1000 actinobacteria strains.</title>
        <authorList>
            <person name="Klenk H.-P."/>
        </authorList>
    </citation>
    <scope>NUCLEOTIDE SEQUENCE [LARGE SCALE GENOMIC DNA]</scope>
    <source>
        <strain evidence="7 8">DSM 40129</strain>
    </source>
</reference>
<keyword evidence="2" id="KW-1003">Cell membrane</keyword>
<dbReference type="GO" id="GO:0005886">
    <property type="term" value="C:plasma membrane"/>
    <property type="evidence" value="ECO:0007669"/>
    <property type="project" value="UniProtKB-SubCell"/>
</dbReference>
<feature type="transmembrane region" description="Helical" evidence="6">
    <location>
        <begin position="25"/>
        <end position="45"/>
    </location>
</feature>
<feature type="transmembrane region" description="Helical" evidence="6">
    <location>
        <begin position="253"/>
        <end position="274"/>
    </location>
</feature>
<keyword evidence="8" id="KW-1185">Reference proteome</keyword>
<sequence>MSELSAVYLPEPTVGRLLGSWQPDVPALLLVAVLGGLYGWGVVRVRRRGGSWPPARLAAFVLLGLGTIVVATMSGLAVYDHELFWPAAVQNVALDLLAPLGLALGDPLRLAVQALPEGGAGRVRRVLTGRLVRVLTFPLVSTVLVLATELAVYVTPYFATALRVGWLHELMYLHLLAAGCLFVLPVLTREQALPAWCTHPVRAALVFLDGIVDALPGLVVMTHGTLIAGAWYLHHAPPWSPDVHHDQQVGGGAMLGISELVALPFLLVVLAQWVRAERAQTAVLDRRLDGELAPAAPVAAAQGPAELVRPWWETEEGEVAERVRRQGRGD</sequence>
<accession>A0AA89QJD9</accession>
<dbReference type="Pfam" id="PF09678">
    <property type="entry name" value="Caa3_CtaG"/>
    <property type="match status" value="1"/>
</dbReference>
<dbReference type="GeneID" id="93839961"/>
<proteinExistence type="predicted"/>
<evidence type="ECO:0000256" key="4">
    <source>
        <dbReference type="ARBA" id="ARBA00022989"/>
    </source>
</evidence>
<gene>
    <name evidence="7" type="ORF">HNR72_003537</name>
</gene>
<feature type="transmembrane region" description="Helical" evidence="6">
    <location>
        <begin position="170"/>
        <end position="187"/>
    </location>
</feature>
<evidence type="ECO:0000313" key="8">
    <source>
        <dbReference type="Proteomes" id="UP000579531"/>
    </source>
</evidence>
<evidence type="ECO:0000256" key="6">
    <source>
        <dbReference type="SAM" id="Phobius"/>
    </source>
</evidence>
<organism evidence="7 8">
    <name type="scientific">Streptomyces collinus</name>
    <dbReference type="NCBI Taxonomy" id="42684"/>
    <lineage>
        <taxon>Bacteria</taxon>
        <taxon>Bacillati</taxon>
        <taxon>Actinomycetota</taxon>
        <taxon>Actinomycetes</taxon>
        <taxon>Kitasatosporales</taxon>
        <taxon>Streptomycetaceae</taxon>
        <taxon>Streptomyces</taxon>
    </lineage>
</organism>
<comment type="subcellular location">
    <subcellularLocation>
        <location evidence="1">Cell membrane</location>
        <topology evidence="1">Multi-pass membrane protein</topology>
    </subcellularLocation>
</comment>
<protein>
    <submittedName>
        <fullName evidence="7">Copper resistance protein D</fullName>
    </submittedName>
</protein>
<feature type="transmembrane region" description="Helical" evidence="6">
    <location>
        <begin position="134"/>
        <end position="158"/>
    </location>
</feature>
<feature type="transmembrane region" description="Helical" evidence="6">
    <location>
        <begin position="207"/>
        <end position="233"/>
    </location>
</feature>
<name>A0AA89QJD9_STRCU</name>
<dbReference type="AlphaFoldDB" id="A0AA89QJD9"/>
<dbReference type="InterPro" id="IPR019108">
    <property type="entry name" value="Caa3_assmbl_CtaG-rel"/>
</dbReference>
<dbReference type="EMBL" id="JACHLX010000001">
    <property type="protein sequence ID" value="MBB5812509.1"/>
    <property type="molecule type" value="Genomic_DNA"/>
</dbReference>
<feature type="transmembrane region" description="Helical" evidence="6">
    <location>
        <begin position="57"/>
        <end position="77"/>
    </location>
</feature>
<keyword evidence="4 6" id="KW-1133">Transmembrane helix</keyword>
<keyword evidence="3 6" id="KW-0812">Transmembrane</keyword>
<evidence type="ECO:0000256" key="3">
    <source>
        <dbReference type="ARBA" id="ARBA00022692"/>
    </source>
</evidence>
<evidence type="ECO:0000313" key="7">
    <source>
        <dbReference type="EMBL" id="MBB5812509.1"/>
    </source>
</evidence>
<feature type="transmembrane region" description="Helical" evidence="6">
    <location>
        <begin position="83"/>
        <end position="104"/>
    </location>
</feature>
<dbReference type="Proteomes" id="UP000579531">
    <property type="component" value="Unassembled WGS sequence"/>
</dbReference>
<evidence type="ECO:0000256" key="1">
    <source>
        <dbReference type="ARBA" id="ARBA00004651"/>
    </source>
</evidence>
<comment type="caution">
    <text evidence="7">The sequence shown here is derived from an EMBL/GenBank/DDBJ whole genome shotgun (WGS) entry which is preliminary data.</text>
</comment>
<evidence type="ECO:0000256" key="5">
    <source>
        <dbReference type="ARBA" id="ARBA00023136"/>
    </source>
</evidence>
<evidence type="ECO:0000256" key="2">
    <source>
        <dbReference type="ARBA" id="ARBA00022475"/>
    </source>
</evidence>